<evidence type="ECO:0000313" key="2">
    <source>
        <dbReference type="EMBL" id="MBR7671750.1"/>
    </source>
</evidence>
<organism evidence="2 3">
    <name type="scientific">Streptomyces daliensis</name>
    <dbReference type="NCBI Taxonomy" id="299421"/>
    <lineage>
        <taxon>Bacteria</taxon>
        <taxon>Bacillati</taxon>
        <taxon>Actinomycetota</taxon>
        <taxon>Actinomycetes</taxon>
        <taxon>Kitasatosporales</taxon>
        <taxon>Streptomycetaceae</taxon>
        <taxon>Streptomyces</taxon>
    </lineage>
</organism>
<dbReference type="PROSITE" id="PS51186">
    <property type="entry name" value="GNAT"/>
    <property type="match status" value="1"/>
</dbReference>
<protein>
    <submittedName>
        <fullName evidence="2">GNAT family N-acetyltransferase</fullName>
    </submittedName>
</protein>
<accession>A0A8T4IK19</accession>
<reference evidence="2" key="1">
    <citation type="submission" date="2021-04" db="EMBL/GenBank/DDBJ databases">
        <title>Sequencing of actinobacteria type strains.</title>
        <authorList>
            <person name="Nguyen G.-S."/>
            <person name="Wentzel A."/>
        </authorList>
    </citation>
    <scope>NUCLEOTIDE SEQUENCE</scope>
    <source>
        <strain evidence="2">DSM 42095</strain>
    </source>
</reference>
<dbReference type="Pfam" id="PF13302">
    <property type="entry name" value="Acetyltransf_3"/>
    <property type="match status" value="1"/>
</dbReference>
<dbReference type="GO" id="GO:0016747">
    <property type="term" value="F:acyltransferase activity, transferring groups other than amino-acyl groups"/>
    <property type="evidence" value="ECO:0007669"/>
    <property type="project" value="InterPro"/>
</dbReference>
<dbReference type="PANTHER" id="PTHR43792">
    <property type="entry name" value="GNAT FAMILY, PUTATIVE (AFU_ORTHOLOGUE AFUA_3G00765)-RELATED-RELATED"/>
    <property type="match status" value="1"/>
</dbReference>
<proteinExistence type="predicted"/>
<name>A0A8T4IK19_9ACTN</name>
<dbReference type="Gene3D" id="3.40.630.30">
    <property type="match status" value="1"/>
</dbReference>
<keyword evidence="3" id="KW-1185">Reference proteome</keyword>
<dbReference type="InterPro" id="IPR016181">
    <property type="entry name" value="Acyl_CoA_acyltransferase"/>
</dbReference>
<dbReference type="Proteomes" id="UP000675554">
    <property type="component" value="Unassembled WGS sequence"/>
</dbReference>
<evidence type="ECO:0000259" key="1">
    <source>
        <dbReference type="PROSITE" id="PS51186"/>
    </source>
</evidence>
<sequence>MPDASTPSGAPQAGLRTPRLLLRPWRPDDLAPFAELNADPEVTAHFPAPLDRAASDALAARVAGLIEEQGWGLWAVEVVATGAFVGFTGLSRPAFEASFTPAVEVGWRLARSAWGHGYATEAATAALDFAFDGLGLTEVVSFTAADNRRSVAVMERLGMTHDPRGTFDHPRLPADDPLRRHVLYRVTAERWRDGRRGAREG</sequence>
<feature type="domain" description="N-acetyltransferase" evidence="1">
    <location>
        <begin position="20"/>
        <end position="189"/>
    </location>
</feature>
<gene>
    <name evidence="2" type="ORF">KDA82_01590</name>
</gene>
<comment type="caution">
    <text evidence="2">The sequence shown here is derived from an EMBL/GenBank/DDBJ whole genome shotgun (WGS) entry which is preliminary data.</text>
</comment>
<evidence type="ECO:0000313" key="3">
    <source>
        <dbReference type="Proteomes" id="UP000675554"/>
    </source>
</evidence>
<dbReference type="EMBL" id="JAGSMN010000030">
    <property type="protein sequence ID" value="MBR7671750.1"/>
    <property type="molecule type" value="Genomic_DNA"/>
</dbReference>
<dbReference type="PANTHER" id="PTHR43792:SF1">
    <property type="entry name" value="N-ACETYLTRANSFERASE DOMAIN-CONTAINING PROTEIN"/>
    <property type="match status" value="1"/>
</dbReference>
<dbReference type="InterPro" id="IPR000182">
    <property type="entry name" value="GNAT_dom"/>
</dbReference>
<dbReference type="SUPFAM" id="SSF55729">
    <property type="entry name" value="Acyl-CoA N-acyltransferases (Nat)"/>
    <property type="match status" value="1"/>
</dbReference>
<dbReference type="InterPro" id="IPR051531">
    <property type="entry name" value="N-acetyltransferase"/>
</dbReference>
<dbReference type="AlphaFoldDB" id="A0A8T4IK19"/>